<dbReference type="Proteomes" id="UP000295142">
    <property type="component" value="Unassembled WGS sequence"/>
</dbReference>
<gene>
    <name evidence="3" type="ORF">EV655_1044</name>
</gene>
<dbReference type="AlphaFoldDB" id="A0A4R2KQB7"/>
<reference evidence="3 4" key="1">
    <citation type="submission" date="2019-03" db="EMBL/GenBank/DDBJ databases">
        <title>Genomic Encyclopedia of Type Strains, Phase IV (KMG-IV): sequencing the most valuable type-strain genomes for metagenomic binning, comparative biology and taxonomic classification.</title>
        <authorList>
            <person name="Goeker M."/>
        </authorList>
    </citation>
    <scope>NUCLEOTIDE SEQUENCE [LARGE SCALE GENOMIC DNA]</scope>
    <source>
        <strain evidence="3 4">DSM 4868</strain>
    </source>
</reference>
<dbReference type="SUPFAM" id="SSF53323">
    <property type="entry name" value="Pyruvate-ferredoxin oxidoreductase, PFOR, domain III"/>
    <property type="match status" value="1"/>
</dbReference>
<sequence>MAHMEIRFSGSGGQGLLLSARILAAALARQGRHVAQSNAYEPVSRGGLSRSDLVISDGEAAFPLARRVDYLLILDAAAATVSTHLLHQGAVVLADAERVPDPPRGDFRTIALPFTETARGLGNPRVTNIVALGALCTLAAPCPAEALLDALLAMTPARFERLNRDAFAAGLAMAVQEPA</sequence>
<evidence type="ECO:0000313" key="3">
    <source>
        <dbReference type="EMBL" id="TCO72318.1"/>
    </source>
</evidence>
<evidence type="ECO:0000256" key="1">
    <source>
        <dbReference type="ARBA" id="ARBA00023002"/>
    </source>
</evidence>
<organism evidence="3 4">
    <name type="scientific">Rhodovulum euryhalinum</name>
    <dbReference type="NCBI Taxonomy" id="35805"/>
    <lineage>
        <taxon>Bacteria</taxon>
        <taxon>Pseudomonadati</taxon>
        <taxon>Pseudomonadota</taxon>
        <taxon>Alphaproteobacteria</taxon>
        <taxon>Rhodobacterales</taxon>
        <taxon>Paracoccaceae</taxon>
        <taxon>Rhodovulum</taxon>
    </lineage>
</organism>
<dbReference type="PANTHER" id="PTHR42730">
    <property type="entry name" value="2-OXOGLUTARATE SYNTHASE SUBUNIT KORC"/>
    <property type="match status" value="1"/>
</dbReference>
<dbReference type="PANTHER" id="PTHR42730:SF1">
    <property type="entry name" value="2-OXOGLUTARATE SYNTHASE SUBUNIT KORC"/>
    <property type="match status" value="1"/>
</dbReference>
<proteinExistence type="predicted"/>
<accession>A0A4R2KQB7</accession>
<keyword evidence="4" id="KW-1185">Reference proteome</keyword>
<dbReference type="Pfam" id="PF01558">
    <property type="entry name" value="POR"/>
    <property type="match status" value="1"/>
</dbReference>
<comment type="caution">
    <text evidence="3">The sequence shown here is derived from an EMBL/GenBank/DDBJ whole genome shotgun (WGS) entry which is preliminary data.</text>
</comment>
<dbReference type="InterPro" id="IPR002869">
    <property type="entry name" value="Pyrv_flavodox_OxRed_cen"/>
</dbReference>
<dbReference type="InterPro" id="IPR052554">
    <property type="entry name" value="2-oxoglutarate_synth_KorC"/>
</dbReference>
<dbReference type="GO" id="GO:0016903">
    <property type="term" value="F:oxidoreductase activity, acting on the aldehyde or oxo group of donors"/>
    <property type="evidence" value="ECO:0007669"/>
    <property type="project" value="InterPro"/>
</dbReference>
<evidence type="ECO:0000313" key="4">
    <source>
        <dbReference type="Proteomes" id="UP000295142"/>
    </source>
</evidence>
<dbReference type="EMBL" id="SLWW01000004">
    <property type="protein sequence ID" value="TCO72318.1"/>
    <property type="molecule type" value="Genomic_DNA"/>
</dbReference>
<dbReference type="Gene3D" id="3.40.920.10">
    <property type="entry name" value="Pyruvate-ferredoxin oxidoreductase, PFOR, domain III"/>
    <property type="match status" value="1"/>
</dbReference>
<evidence type="ECO:0000259" key="2">
    <source>
        <dbReference type="Pfam" id="PF01558"/>
    </source>
</evidence>
<dbReference type="RefSeq" id="WP_132542781.1">
    <property type="nucleotide sequence ID" value="NZ_SLWW01000004.1"/>
</dbReference>
<dbReference type="OrthoDB" id="9789125at2"/>
<feature type="domain" description="Pyruvate/ketoisovalerate oxidoreductase catalytic" evidence="2">
    <location>
        <begin position="12"/>
        <end position="171"/>
    </location>
</feature>
<dbReference type="InterPro" id="IPR019752">
    <property type="entry name" value="Pyrv/ketoisovalerate_OxRed_cat"/>
</dbReference>
<keyword evidence="1" id="KW-0560">Oxidoreductase</keyword>
<protein>
    <submittedName>
        <fullName evidence="3">2-oxoglutarate ferredoxin oxidoreductase subunit gamma</fullName>
    </submittedName>
</protein>
<name>A0A4R2KQB7_9RHOB</name>